<reference evidence="2 3" key="1">
    <citation type="submission" date="2018-02" db="EMBL/GenBank/DDBJ databases">
        <title>Genome sequence of the basidiomycete white-rot fungus Phlebia centrifuga.</title>
        <authorList>
            <person name="Granchi Z."/>
            <person name="Peng M."/>
            <person name="de Vries R.P."/>
            <person name="Hilden K."/>
            <person name="Makela M.R."/>
            <person name="Grigoriev I."/>
            <person name="Riley R."/>
        </authorList>
    </citation>
    <scope>NUCLEOTIDE SEQUENCE [LARGE SCALE GENOMIC DNA]</scope>
    <source>
        <strain evidence="2 3">FBCC195</strain>
    </source>
</reference>
<name>A0A2R6NKI8_9APHY</name>
<keyword evidence="3" id="KW-1185">Reference proteome</keyword>
<feature type="compositionally biased region" description="Polar residues" evidence="1">
    <location>
        <begin position="37"/>
        <end position="51"/>
    </location>
</feature>
<evidence type="ECO:0000313" key="3">
    <source>
        <dbReference type="Proteomes" id="UP000186601"/>
    </source>
</evidence>
<sequence length="71" mass="7941">MIDEHHDARAKRVRIRTTWVLEQQTGLALQASPLPTPTTEIGEQFMPTSPVRSPMMTPNRASKKLLLAACD</sequence>
<feature type="region of interest" description="Disordered" evidence="1">
    <location>
        <begin position="30"/>
        <end position="60"/>
    </location>
</feature>
<proteinExistence type="predicted"/>
<protein>
    <submittedName>
        <fullName evidence="2">Uncharacterized protein</fullName>
    </submittedName>
</protein>
<evidence type="ECO:0000313" key="2">
    <source>
        <dbReference type="EMBL" id="PSR72532.1"/>
    </source>
</evidence>
<dbReference type="Proteomes" id="UP000186601">
    <property type="component" value="Unassembled WGS sequence"/>
</dbReference>
<accession>A0A2R6NKI8</accession>
<dbReference type="EMBL" id="MLYV02001159">
    <property type="protein sequence ID" value="PSR72532.1"/>
    <property type="molecule type" value="Genomic_DNA"/>
</dbReference>
<comment type="caution">
    <text evidence="2">The sequence shown here is derived from an EMBL/GenBank/DDBJ whole genome shotgun (WGS) entry which is preliminary data.</text>
</comment>
<organism evidence="2 3">
    <name type="scientific">Hermanssonia centrifuga</name>
    <dbReference type="NCBI Taxonomy" id="98765"/>
    <lineage>
        <taxon>Eukaryota</taxon>
        <taxon>Fungi</taxon>
        <taxon>Dikarya</taxon>
        <taxon>Basidiomycota</taxon>
        <taxon>Agaricomycotina</taxon>
        <taxon>Agaricomycetes</taxon>
        <taxon>Polyporales</taxon>
        <taxon>Meruliaceae</taxon>
        <taxon>Hermanssonia</taxon>
    </lineage>
</organism>
<gene>
    <name evidence="2" type="ORF">PHLCEN_2v11602</name>
</gene>
<evidence type="ECO:0000256" key="1">
    <source>
        <dbReference type="SAM" id="MobiDB-lite"/>
    </source>
</evidence>
<dbReference type="AlphaFoldDB" id="A0A2R6NKI8"/>